<reference evidence="1" key="2">
    <citation type="submission" date="2025-09" db="UniProtKB">
        <authorList>
            <consortium name="Ensembl"/>
        </authorList>
    </citation>
    <scope>IDENTIFICATION</scope>
</reference>
<organism evidence="1 2">
    <name type="scientific">Neovison vison</name>
    <name type="common">American mink</name>
    <name type="synonym">Mustela vison</name>
    <dbReference type="NCBI Taxonomy" id="452646"/>
    <lineage>
        <taxon>Eukaryota</taxon>
        <taxon>Metazoa</taxon>
        <taxon>Chordata</taxon>
        <taxon>Craniata</taxon>
        <taxon>Vertebrata</taxon>
        <taxon>Euteleostomi</taxon>
        <taxon>Mammalia</taxon>
        <taxon>Eutheria</taxon>
        <taxon>Laurasiatheria</taxon>
        <taxon>Carnivora</taxon>
        <taxon>Caniformia</taxon>
        <taxon>Musteloidea</taxon>
        <taxon>Mustelidae</taxon>
        <taxon>Mustelinae</taxon>
        <taxon>Neogale</taxon>
    </lineage>
</organism>
<accession>A0A8C7A192</accession>
<dbReference type="Ensembl" id="ENSNVIT00000002216.1">
    <property type="protein sequence ID" value="ENSNVIP00000001906.1"/>
    <property type="gene ID" value="ENSNVIG00000001560.1"/>
</dbReference>
<dbReference type="AlphaFoldDB" id="A0A8C7A192"/>
<sequence length="64" mass="6971">MCHTAKSPITSLHERAVSWDNKTPDITIPEASQDCVYKGLAVAAAEGADQPLSQSTLWFKNIQV</sequence>
<reference evidence="1" key="1">
    <citation type="submission" date="2025-08" db="UniProtKB">
        <authorList>
            <consortium name="Ensembl"/>
        </authorList>
    </citation>
    <scope>IDENTIFICATION</scope>
</reference>
<proteinExistence type="predicted"/>
<keyword evidence="2" id="KW-1185">Reference proteome</keyword>
<evidence type="ECO:0000313" key="1">
    <source>
        <dbReference type="Ensembl" id="ENSNVIP00000001906.1"/>
    </source>
</evidence>
<evidence type="ECO:0000313" key="2">
    <source>
        <dbReference type="Proteomes" id="UP000694425"/>
    </source>
</evidence>
<dbReference type="Proteomes" id="UP000694425">
    <property type="component" value="Unplaced"/>
</dbReference>
<protein>
    <submittedName>
        <fullName evidence="1">Uncharacterized protein</fullName>
    </submittedName>
</protein>
<dbReference type="GeneTree" id="ENSGT00920000150760"/>
<name>A0A8C7A192_NEOVI</name>